<protein>
    <submittedName>
        <fullName evidence="1">Uncharacterized protein</fullName>
    </submittedName>
</protein>
<reference evidence="1 2" key="2">
    <citation type="journal article" date="2016" name="Genome Announc.">
        <title>Complete Genome Sequence of Algoriphagus sp. Strain M8-2, Isolated from a Brackish Lake.</title>
        <authorList>
            <person name="Muraguchi Y."/>
            <person name="Kushimoto K."/>
            <person name="Ohtsubo Y."/>
            <person name="Suzuki T."/>
            <person name="Dohra H."/>
            <person name="Kimbara K."/>
            <person name="Shintani M."/>
        </authorList>
    </citation>
    <scope>NUCLEOTIDE SEQUENCE [LARGE SCALE GENOMIC DNA]</scope>
    <source>
        <strain evidence="1 2">M8-2</strain>
    </source>
</reference>
<dbReference type="PATRIC" id="fig|1727163.4.peg.827"/>
<evidence type="ECO:0000313" key="2">
    <source>
        <dbReference type="Proteomes" id="UP000073816"/>
    </source>
</evidence>
<organism evidence="1 2">
    <name type="scientific">Algoriphagus sanaruensis</name>
    <dbReference type="NCBI Taxonomy" id="1727163"/>
    <lineage>
        <taxon>Bacteria</taxon>
        <taxon>Pseudomonadati</taxon>
        <taxon>Bacteroidota</taxon>
        <taxon>Cytophagia</taxon>
        <taxon>Cytophagales</taxon>
        <taxon>Cyclobacteriaceae</taxon>
        <taxon>Algoriphagus</taxon>
    </lineage>
</organism>
<dbReference type="AlphaFoldDB" id="A0A142EK94"/>
<reference evidence="2" key="1">
    <citation type="submission" date="2015-09" db="EMBL/GenBank/DDBJ databases">
        <title>Complete sequence of Algoriphagus sp. M8-2.</title>
        <authorList>
            <person name="Shintani M."/>
        </authorList>
    </citation>
    <scope>NUCLEOTIDE SEQUENCE [LARGE SCALE GENOMIC DNA]</scope>
    <source>
        <strain evidence="2">M8-2</strain>
    </source>
</reference>
<evidence type="ECO:0000313" key="1">
    <source>
        <dbReference type="EMBL" id="AMQ55549.1"/>
    </source>
</evidence>
<gene>
    <name evidence="1" type="ORF">AO498_03975</name>
</gene>
<sequence>MSNELRIRITHFLLLINLFGCNLLNTEKTIIDDGEGIRFTFDDGLNDDPRFRLPKDENGFY</sequence>
<proteinExistence type="predicted"/>
<dbReference type="KEGG" id="alm:AO498_03975"/>
<dbReference type="EMBL" id="CP012836">
    <property type="protein sequence ID" value="AMQ55549.1"/>
    <property type="molecule type" value="Genomic_DNA"/>
</dbReference>
<dbReference type="Proteomes" id="UP000073816">
    <property type="component" value="Chromosome"/>
</dbReference>
<keyword evidence="2" id="KW-1185">Reference proteome</keyword>
<accession>A0A142EK94</accession>
<name>A0A142EK94_9BACT</name>
<dbReference type="STRING" id="1727163.AO498_03975"/>